<feature type="transmembrane region" description="Helical" evidence="1">
    <location>
        <begin position="20"/>
        <end position="38"/>
    </location>
</feature>
<proteinExistence type="predicted"/>
<dbReference type="AlphaFoldDB" id="A0A1X1K0I9"/>
<sequence length="345" mass="39169">MFDNYSIADLFANIYKRRVLNLVSLIVLFLCLAIPYSYKVLTTKSVVKDTSNYSSYLSYKIIAPEVETKTPNSNTIGGYSDFYGRLIQANLNGAYLFNDQSESDMKKIASELMTSEVTLKNSNFDFWNKKIEVNSLLNNVGITVKILTPSKLANDIIEQKLDYLIDKYKQTYSGVTIEKLETVYSKELEKNDIESGVNKVTLFIRVIILGIGALFLVIFVNVAAYIFNPTINRAGDYEKYGVDFVVKLDTVANFKDVIQYKNGNKNLLVIATNKNVFDKFSKQYSKALPENIVIGNINNIKSVLDSDNILFVEEYGITRYKNFEEQLQVIKNLNKNVLGVATYNL</sequence>
<dbReference type="RefSeq" id="WP_084927403.1">
    <property type="nucleotide sequence ID" value="NZ_NCVG01000022.1"/>
</dbReference>
<gene>
    <name evidence="2" type="ORF">B7699_05635</name>
</gene>
<keyword evidence="1" id="KW-1133">Transmembrane helix</keyword>
<evidence type="ECO:0000256" key="1">
    <source>
        <dbReference type="SAM" id="Phobius"/>
    </source>
</evidence>
<evidence type="ECO:0000313" key="2">
    <source>
        <dbReference type="EMBL" id="ORO92987.1"/>
    </source>
</evidence>
<dbReference type="EMBL" id="NCVG01000022">
    <property type="protein sequence ID" value="ORO92987.1"/>
    <property type="molecule type" value="Genomic_DNA"/>
</dbReference>
<keyword evidence="1" id="KW-0472">Membrane</keyword>
<keyword evidence="1" id="KW-0812">Transmembrane</keyword>
<feature type="transmembrane region" description="Helical" evidence="1">
    <location>
        <begin position="202"/>
        <end position="227"/>
    </location>
</feature>
<evidence type="ECO:0000313" key="3">
    <source>
        <dbReference type="Proteomes" id="UP000193863"/>
    </source>
</evidence>
<dbReference type="Proteomes" id="UP000193863">
    <property type="component" value="Unassembled WGS sequence"/>
</dbReference>
<protein>
    <submittedName>
        <fullName evidence="2">Prephenate dehydratase</fullName>
    </submittedName>
</protein>
<comment type="caution">
    <text evidence="2">The sequence shown here is derived from an EMBL/GenBank/DDBJ whole genome shotgun (WGS) entry which is preliminary data.</text>
</comment>
<reference evidence="2 3" key="1">
    <citation type="journal article" date="2016" name="Eur. J. Clin. Microbiol. Infect. Dis.">
        <title>Whole genome sequencing as a tool for phylogenetic analysis of clinical strains of Mitis group streptococci.</title>
        <authorList>
            <person name="Rasmussen L.H."/>
            <person name="Dargis R."/>
            <person name="Hojholt K."/>
            <person name="Christensen J.J."/>
            <person name="Skovgaard O."/>
            <person name="Justesen U.S."/>
            <person name="Rosenvinge F.S."/>
            <person name="Moser C."/>
            <person name="Lukjancenko O."/>
            <person name="Rasmussen S."/>
            <person name="Nielsen X.C."/>
        </authorList>
    </citation>
    <scope>NUCLEOTIDE SEQUENCE [LARGE SCALE GENOMIC DNA]</scope>
    <source>
        <strain evidence="2 3">RH_43861_09</strain>
    </source>
</reference>
<accession>A0A1X1K0I9</accession>
<organism evidence="2 3">
    <name type="scientific">Streptococcus mitis</name>
    <dbReference type="NCBI Taxonomy" id="28037"/>
    <lineage>
        <taxon>Bacteria</taxon>
        <taxon>Bacillati</taxon>
        <taxon>Bacillota</taxon>
        <taxon>Bacilli</taxon>
        <taxon>Lactobacillales</taxon>
        <taxon>Streptococcaceae</taxon>
        <taxon>Streptococcus</taxon>
        <taxon>Streptococcus mitis group</taxon>
    </lineage>
</organism>
<name>A0A1X1K0I9_STRMT</name>